<feature type="domain" description="Sigma-54 factor interaction" evidence="7">
    <location>
        <begin position="157"/>
        <end position="386"/>
    </location>
</feature>
<dbReference type="InterPro" id="IPR025943">
    <property type="entry name" value="Sigma_54_int_dom_ATP-bd_2"/>
</dbReference>
<evidence type="ECO:0000256" key="5">
    <source>
        <dbReference type="ARBA" id="ARBA00023163"/>
    </source>
</evidence>
<dbReference type="SUPFAM" id="SSF52540">
    <property type="entry name" value="P-loop containing nucleoside triphosphate hydrolases"/>
    <property type="match status" value="1"/>
</dbReference>
<dbReference type="Gene3D" id="3.40.50.2300">
    <property type="match status" value="1"/>
</dbReference>
<dbReference type="EMBL" id="JASVDS010000004">
    <property type="protein sequence ID" value="MDL5033170.1"/>
    <property type="molecule type" value="Genomic_DNA"/>
</dbReference>
<keyword evidence="3" id="KW-0805">Transcription regulation</keyword>
<evidence type="ECO:0000256" key="4">
    <source>
        <dbReference type="ARBA" id="ARBA00023125"/>
    </source>
</evidence>
<dbReference type="PRINTS" id="PR01590">
    <property type="entry name" value="HTHFIS"/>
</dbReference>
<evidence type="ECO:0000259" key="7">
    <source>
        <dbReference type="PROSITE" id="PS50045"/>
    </source>
</evidence>
<dbReference type="InterPro" id="IPR027417">
    <property type="entry name" value="P-loop_NTPase"/>
</dbReference>
<dbReference type="Pfam" id="PF00158">
    <property type="entry name" value="Sigma54_activat"/>
    <property type="match status" value="1"/>
</dbReference>
<dbReference type="InterPro" id="IPR003593">
    <property type="entry name" value="AAA+_ATPase"/>
</dbReference>
<dbReference type="InterPro" id="IPR009057">
    <property type="entry name" value="Homeodomain-like_sf"/>
</dbReference>
<dbReference type="PROSITE" id="PS00676">
    <property type="entry name" value="SIGMA54_INTERACT_2"/>
    <property type="match status" value="1"/>
</dbReference>
<dbReference type="InterPro" id="IPR025944">
    <property type="entry name" value="Sigma_54_int_dom_CS"/>
</dbReference>
<dbReference type="PROSITE" id="PS00688">
    <property type="entry name" value="SIGMA54_INTERACT_3"/>
    <property type="match status" value="1"/>
</dbReference>
<dbReference type="InterPro" id="IPR011006">
    <property type="entry name" value="CheY-like_superfamily"/>
</dbReference>
<dbReference type="CDD" id="cd00009">
    <property type="entry name" value="AAA"/>
    <property type="match status" value="1"/>
</dbReference>
<proteinExistence type="predicted"/>
<keyword evidence="6" id="KW-0597">Phosphoprotein</keyword>
<dbReference type="Gene3D" id="1.10.10.60">
    <property type="entry name" value="Homeodomain-like"/>
    <property type="match status" value="1"/>
</dbReference>
<dbReference type="Gene3D" id="1.10.8.60">
    <property type="match status" value="1"/>
</dbReference>
<organism evidence="9 10">
    <name type="scientific">Roseateles subflavus</name>
    <dbReference type="NCBI Taxonomy" id="3053353"/>
    <lineage>
        <taxon>Bacteria</taxon>
        <taxon>Pseudomonadati</taxon>
        <taxon>Pseudomonadota</taxon>
        <taxon>Betaproteobacteria</taxon>
        <taxon>Burkholderiales</taxon>
        <taxon>Sphaerotilaceae</taxon>
        <taxon>Roseateles</taxon>
    </lineage>
</organism>
<name>A0ABT7LJX4_9BURK</name>
<keyword evidence="10" id="KW-1185">Reference proteome</keyword>
<evidence type="ECO:0000313" key="10">
    <source>
        <dbReference type="Proteomes" id="UP001238603"/>
    </source>
</evidence>
<reference evidence="9 10" key="1">
    <citation type="submission" date="2023-06" db="EMBL/GenBank/DDBJ databases">
        <title>Pelomonas sp. APW6 16S ribosomal RNA gene genome sequencing and assembly.</title>
        <authorList>
            <person name="Woo H."/>
        </authorList>
    </citation>
    <scope>NUCLEOTIDE SEQUENCE [LARGE SCALE GENOMIC DNA]</scope>
    <source>
        <strain evidence="9 10">APW6</strain>
    </source>
</reference>
<gene>
    <name evidence="9" type="ORF">QRD43_14745</name>
</gene>
<protein>
    <submittedName>
        <fullName evidence="9">Sigma-54 dependent transcriptional regulator</fullName>
    </submittedName>
</protein>
<dbReference type="SMART" id="SM00448">
    <property type="entry name" value="REC"/>
    <property type="match status" value="1"/>
</dbReference>
<dbReference type="InterPro" id="IPR002197">
    <property type="entry name" value="HTH_Fis"/>
</dbReference>
<keyword evidence="2" id="KW-0067">ATP-binding</keyword>
<dbReference type="PROSITE" id="PS50110">
    <property type="entry name" value="RESPONSE_REGULATORY"/>
    <property type="match status" value="1"/>
</dbReference>
<evidence type="ECO:0000256" key="6">
    <source>
        <dbReference type="PROSITE-ProRule" id="PRU00169"/>
    </source>
</evidence>
<dbReference type="SUPFAM" id="SSF46689">
    <property type="entry name" value="Homeodomain-like"/>
    <property type="match status" value="1"/>
</dbReference>
<sequence length="461" mass="50080">MTDLDPPPPLLIVDDDAAIRIALRQLLAAAGLPCVLAASPGEALAALQAREHGLLLADLNFRDDTTSGQEGLALIREARALDPDLPIVALTAWGSVPLAVQALQQGASDFLEKPWDNTRLLTTLQTQLQLRQARLATRRLAGENQCLRADGSQAGRWVADSPVMQALMNQVQAVAPSQVSLLISGENGTGKTQLAEAIHRQSARADKPFIAVNMGAIPETLFESEMFGHERGAFTDARQTRIGRFELADGGTLFLDEIGNLPLAQQAKLLQALESGHFERLGSGRQRRADVRLIAATNEDLRARVEAGSFRRDLYYRLNTVCLHMPALRQRGEDVVALARLLLAAHAEREQRPVPLLSPDALEALRRHPWPGNVRELSHCMARACLLATGPLIHGADLALQGPAGAEPPAEPHGRAWNLEEAERAWIEAALRHCDGHANEAARLLGLSRSALYRRLGKHGL</sequence>
<evidence type="ECO:0000313" key="9">
    <source>
        <dbReference type="EMBL" id="MDL5033170.1"/>
    </source>
</evidence>
<dbReference type="InterPro" id="IPR058031">
    <property type="entry name" value="AAA_lid_NorR"/>
</dbReference>
<dbReference type="PROSITE" id="PS50045">
    <property type="entry name" value="SIGMA54_INTERACT_4"/>
    <property type="match status" value="1"/>
</dbReference>
<dbReference type="Pfam" id="PF02954">
    <property type="entry name" value="HTH_8"/>
    <property type="match status" value="1"/>
</dbReference>
<evidence type="ECO:0000256" key="2">
    <source>
        <dbReference type="ARBA" id="ARBA00022840"/>
    </source>
</evidence>
<dbReference type="PANTHER" id="PTHR32071">
    <property type="entry name" value="TRANSCRIPTIONAL REGULATORY PROTEIN"/>
    <property type="match status" value="1"/>
</dbReference>
<evidence type="ECO:0000256" key="1">
    <source>
        <dbReference type="ARBA" id="ARBA00022741"/>
    </source>
</evidence>
<evidence type="ECO:0000259" key="8">
    <source>
        <dbReference type="PROSITE" id="PS50110"/>
    </source>
</evidence>
<feature type="modified residue" description="4-aspartylphosphate" evidence="6">
    <location>
        <position position="58"/>
    </location>
</feature>
<dbReference type="InterPro" id="IPR001789">
    <property type="entry name" value="Sig_transdc_resp-reg_receiver"/>
</dbReference>
<dbReference type="Proteomes" id="UP001238603">
    <property type="component" value="Unassembled WGS sequence"/>
</dbReference>
<accession>A0ABT7LJX4</accession>
<keyword evidence="5" id="KW-0804">Transcription</keyword>
<dbReference type="Gene3D" id="3.40.50.300">
    <property type="entry name" value="P-loop containing nucleotide triphosphate hydrolases"/>
    <property type="match status" value="1"/>
</dbReference>
<dbReference type="SUPFAM" id="SSF52172">
    <property type="entry name" value="CheY-like"/>
    <property type="match status" value="1"/>
</dbReference>
<feature type="domain" description="Response regulatory" evidence="8">
    <location>
        <begin position="9"/>
        <end position="128"/>
    </location>
</feature>
<dbReference type="Pfam" id="PF00072">
    <property type="entry name" value="Response_reg"/>
    <property type="match status" value="1"/>
</dbReference>
<dbReference type="InterPro" id="IPR002078">
    <property type="entry name" value="Sigma_54_int"/>
</dbReference>
<dbReference type="Pfam" id="PF25601">
    <property type="entry name" value="AAA_lid_14"/>
    <property type="match status" value="1"/>
</dbReference>
<dbReference type="SMART" id="SM00382">
    <property type="entry name" value="AAA"/>
    <property type="match status" value="1"/>
</dbReference>
<keyword evidence="1" id="KW-0547">Nucleotide-binding</keyword>
<keyword evidence="4" id="KW-0238">DNA-binding</keyword>
<evidence type="ECO:0000256" key="3">
    <source>
        <dbReference type="ARBA" id="ARBA00023015"/>
    </source>
</evidence>
<dbReference type="RefSeq" id="WP_285983263.1">
    <property type="nucleotide sequence ID" value="NZ_JASVDS010000004.1"/>
</dbReference>
<comment type="caution">
    <text evidence="9">The sequence shown here is derived from an EMBL/GenBank/DDBJ whole genome shotgun (WGS) entry which is preliminary data.</text>
</comment>